<name>A0AAU7CHT4_9BACT</name>
<reference evidence="2" key="1">
    <citation type="submission" date="2024-05" db="EMBL/GenBank/DDBJ databases">
        <title>Planctomycetes of the genus Singulisphaera possess chitinolytic capabilities.</title>
        <authorList>
            <person name="Ivanova A."/>
        </authorList>
    </citation>
    <scope>NUCLEOTIDE SEQUENCE</scope>
    <source>
        <strain evidence="2">Ch08T</strain>
    </source>
</reference>
<evidence type="ECO:0000259" key="1">
    <source>
        <dbReference type="Pfam" id="PF07596"/>
    </source>
</evidence>
<evidence type="ECO:0000313" key="2">
    <source>
        <dbReference type="EMBL" id="XBH04721.1"/>
    </source>
</evidence>
<dbReference type="InterPro" id="IPR027558">
    <property type="entry name" value="Pre_pil_HX9DG_C"/>
</dbReference>
<feature type="domain" description="DUF1559" evidence="1">
    <location>
        <begin position="42"/>
        <end position="373"/>
    </location>
</feature>
<organism evidence="2">
    <name type="scientific">Singulisphaera sp. Ch08</name>
    <dbReference type="NCBI Taxonomy" id="3120278"/>
    <lineage>
        <taxon>Bacteria</taxon>
        <taxon>Pseudomonadati</taxon>
        <taxon>Planctomycetota</taxon>
        <taxon>Planctomycetia</taxon>
        <taxon>Isosphaerales</taxon>
        <taxon>Isosphaeraceae</taxon>
        <taxon>Singulisphaera</taxon>
    </lineage>
</organism>
<dbReference type="PANTHER" id="PTHR30093:SF2">
    <property type="entry name" value="TYPE II SECRETION SYSTEM PROTEIN H"/>
    <property type="match status" value="1"/>
</dbReference>
<sequence length="405" mass="43469">MSSGFVPRFKLIDLMVAIGVLAVGFALLPMRSGCEGRICGGRPQCANNMRQLGLALINFSTMKNRFPNAGTFRDDPESHGGDPARSTIYASILDSGALPDGGASELHSWVVEILPYLDHQDMANAWDKTVPYWWPTATRSGQPANHWLSNTSLGVLRCPQDVTARPGEGNQSYTVNGGFTRWPAIPVGWAGSQIEGQAHNGGIRQWTPPGRPWQETQAIGKKLGVMFLGTESGDQPWDIATTPADISDGASETLLVAENTLVGVSMGNRYSRGRATNWACPLPNFVMFLGSDNVCMPQRSPNDCLGGQLMPLSPQRDGPGWALANRVGTHENINFGQTWKVEGSFPFANSSHPKGSNFLFCDGAVRFLTPTIDGTVYARLITPAGGRLPAALTQGALGGNWSNGL</sequence>
<dbReference type="InterPro" id="IPR011453">
    <property type="entry name" value="DUF1559"/>
</dbReference>
<gene>
    <name evidence="2" type="ORF">V5E97_01520</name>
</gene>
<protein>
    <submittedName>
        <fullName evidence="2">DUF1559 domain-containing protein</fullName>
    </submittedName>
</protein>
<dbReference type="PANTHER" id="PTHR30093">
    <property type="entry name" value="GENERAL SECRETION PATHWAY PROTEIN G"/>
    <property type="match status" value="1"/>
</dbReference>
<dbReference type="AlphaFoldDB" id="A0AAU7CHT4"/>
<accession>A0AAU7CHT4</accession>
<dbReference type="EMBL" id="CP155447">
    <property type="protein sequence ID" value="XBH04721.1"/>
    <property type="molecule type" value="Genomic_DNA"/>
</dbReference>
<proteinExistence type="predicted"/>
<dbReference type="Pfam" id="PF07596">
    <property type="entry name" value="SBP_bac_10"/>
    <property type="match status" value="1"/>
</dbReference>
<dbReference type="RefSeq" id="WP_406697515.1">
    <property type="nucleotide sequence ID" value="NZ_CP155447.1"/>
</dbReference>
<dbReference type="NCBIfam" id="TIGR04294">
    <property type="entry name" value="pre_pil_HX9DG"/>
    <property type="match status" value="1"/>
</dbReference>